<reference evidence="3" key="1">
    <citation type="journal article" date="2019" name="Int. J. Syst. Evol. Microbiol.">
        <title>The Global Catalogue of Microorganisms (GCM) 10K type strain sequencing project: providing services to taxonomists for standard genome sequencing and annotation.</title>
        <authorList>
            <consortium name="The Broad Institute Genomics Platform"/>
            <consortium name="The Broad Institute Genome Sequencing Center for Infectious Disease"/>
            <person name="Wu L."/>
            <person name="Ma J."/>
        </authorList>
    </citation>
    <scope>NUCLEOTIDE SEQUENCE [LARGE SCALE GENOMIC DNA]</scope>
    <source>
        <strain evidence="3">CGMCC 4.1622</strain>
    </source>
</reference>
<dbReference type="EMBL" id="JBHSOC010000037">
    <property type="protein sequence ID" value="MFC5643842.1"/>
    <property type="molecule type" value="Genomic_DNA"/>
</dbReference>
<proteinExistence type="predicted"/>
<name>A0ABW0VDI8_9ACTN</name>
<sequence>MSEQSRVLVGVTDTLSSLAALCRAVEEARIRGAVLVPVTAWSSEEALRPTSELERAAHGRLDTAFEQAFGGCPDDLVIRPLVVRDAPGPALVRAARRPDDLLVLGCGHRGRRQHARVSATVRYCRAHAGCPVLVVSPTELLDSLELAVRTGSQSAAARWIRPVATAR</sequence>
<dbReference type="Gene3D" id="3.40.50.620">
    <property type="entry name" value="HUPs"/>
    <property type="match status" value="1"/>
</dbReference>
<dbReference type="RefSeq" id="WP_346147727.1">
    <property type="nucleotide sequence ID" value="NZ_BAAAUA010000039.1"/>
</dbReference>
<dbReference type="CDD" id="cd00293">
    <property type="entry name" value="USP-like"/>
    <property type="match status" value="1"/>
</dbReference>
<protein>
    <submittedName>
        <fullName evidence="2">Universal stress protein</fullName>
    </submittedName>
</protein>
<dbReference type="Proteomes" id="UP001596066">
    <property type="component" value="Unassembled WGS sequence"/>
</dbReference>
<feature type="domain" description="UspA" evidence="1">
    <location>
        <begin position="6"/>
        <end position="135"/>
    </location>
</feature>
<keyword evidence="3" id="KW-1185">Reference proteome</keyword>
<dbReference type="InterPro" id="IPR006016">
    <property type="entry name" value="UspA"/>
</dbReference>
<accession>A0ABW0VDI8</accession>
<dbReference type="InterPro" id="IPR014729">
    <property type="entry name" value="Rossmann-like_a/b/a_fold"/>
</dbReference>
<gene>
    <name evidence="2" type="ORF">ACFPZF_21065</name>
</gene>
<evidence type="ECO:0000259" key="1">
    <source>
        <dbReference type="Pfam" id="PF00582"/>
    </source>
</evidence>
<comment type="caution">
    <text evidence="2">The sequence shown here is derived from an EMBL/GenBank/DDBJ whole genome shotgun (WGS) entry which is preliminary data.</text>
</comment>
<evidence type="ECO:0000313" key="3">
    <source>
        <dbReference type="Proteomes" id="UP001596066"/>
    </source>
</evidence>
<dbReference type="Pfam" id="PF00582">
    <property type="entry name" value="Usp"/>
    <property type="match status" value="1"/>
</dbReference>
<dbReference type="SUPFAM" id="SSF52402">
    <property type="entry name" value="Adenine nucleotide alpha hydrolases-like"/>
    <property type="match status" value="1"/>
</dbReference>
<organism evidence="2 3">
    <name type="scientific">Kitasatospora cinereorecta</name>
    <dbReference type="NCBI Taxonomy" id="285560"/>
    <lineage>
        <taxon>Bacteria</taxon>
        <taxon>Bacillati</taxon>
        <taxon>Actinomycetota</taxon>
        <taxon>Actinomycetes</taxon>
        <taxon>Kitasatosporales</taxon>
        <taxon>Streptomycetaceae</taxon>
        <taxon>Kitasatospora</taxon>
    </lineage>
</organism>
<evidence type="ECO:0000313" key="2">
    <source>
        <dbReference type="EMBL" id="MFC5643842.1"/>
    </source>
</evidence>